<dbReference type="SMART" id="SM00398">
    <property type="entry name" value="HMG"/>
    <property type="match status" value="1"/>
</dbReference>
<dbReference type="SUPFAM" id="SSF47095">
    <property type="entry name" value="HMG-box"/>
    <property type="match status" value="1"/>
</dbReference>
<protein>
    <submittedName>
        <fullName evidence="7">Mating-type protein MAT1-2-1</fullName>
    </submittedName>
</protein>
<dbReference type="GO" id="GO:0000978">
    <property type="term" value="F:RNA polymerase II cis-regulatory region sequence-specific DNA binding"/>
    <property type="evidence" value="ECO:0007669"/>
    <property type="project" value="TreeGrafter"/>
</dbReference>
<sequence>MDSTSPELSSLGAELLDINIMDAIELDPTEYFNAQQQQILESAWSIATVQVSQFSRVAALHSSVVLALNQESLAALLQAFSILIEDTAIIARDSVNFSRFFIGSIQNFNETNSSVISIDGCDTPVLVQSSSQSTDTNHANPTSSNIQPAVGRPASSKPKIPRPPNAYILYRKERHQDLKKSRPGIDNNEISRILGRRWREEPESVRMHYKKQAEDYKTQFMKTFPDYQYRPRKAAEKKQRVRSSNNSISAIPPSAASDVGLQPVSISGCASPDSSFSEDSTGTP</sequence>
<keyword evidence="2 4" id="KW-0238">DNA-binding</keyword>
<dbReference type="InterPro" id="IPR009071">
    <property type="entry name" value="HMG_box_dom"/>
</dbReference>
<evidence type="ECO:0000256" key="2">
    <source>
        <dbReference type="ARBA" id="ARBA00023125"/>
    </source>
</evidence>
<dbReference type="CDD" id="cd01389">
    <property type="entry name" value="HMG-box_ROX1-like"/>
    <property type="match status" value="1"/>
</dbReference>
<evidence type="ECO:0000313" key="7">
    <source>
        <dbReference type="EMBL" id="ASU89329.1"/>
    </source>
</evidence>
<name>A0A2K8HDG6_9PEZI</name>
<feature type="domain" description="HMG box" evidence="6">
    <location>
        <begin position="160"/>
        <end position="228"/>
    </location>
</feature>
<dbReference type="InterPro" id="IPR050140">
    <property type="entry name" value="SRY-related_HMG-box_TF-like"/>
</dbReference>
<dbReference type="PROSITE" id="PS50118">
    <property type="entry name" value="HMG_BOX_2"/>
    <property type="match status" value="1"/>
</dbReference>
<dbReference type="AlphaFoldDB" id="A0A2K8HDG6"/>
<feature type="DNA-binding region" description="HMG box" evidence="4">
    <location>
        <begin position="160"/>
        <end position="228"/>
    </location>
</feature>
<feature type="region of interest" description="Disordered" evidence="5">
    <location>
        <begin position="127"/>
        <end position="164"/>
    </location>
</feature>
<proteinExistence type="predicted"/>
<keyword evidence="3" id="KW-0804">Transcription</keyword>
<evidence type="ECO:0000256" key="1">
    <source>
        <dbReference type="ARBA" id="ARBA00023015"/>
    </source>
</evidence>
<reference evidence="7" key="1">
    <citation type="journal article" date="2018" name="Fungal Genet. Biol.">
        <title>Unexpected placement of the MAT1-1-2 gene in the MAT1-2 idiomorph of Thielaviopsis.</title>
        <authorList>
            <person name="Wilken P.M."/>
            <person name="Steenkamp E.T."/>
            <person name="van der Nest M.A."/>
            <person name="Wingfield M.J."/>
            <person name="de Beer Z.W."/>
            <person name="Wingfield B.D."/>
        </authorList>
    </citation>
    <scope>NUCLEOTIDE SEQUENCE</scope>
    <source>
        <strain evidence="7">CMW36654</strain>
    </source>
</reference>
<feature type="compositionally biased region" description="Polar residues" evidence="5">
    <location>
        <begin position="127"/>
        <end position="147"/>
    </location>
</feature>
<gene>
    <name evidence="7" type="primary">MAT1-2-1</name>
</gene>
<dbReference type="GO" id="GO:0005634">
    <property type="term" value="C:nucleus"/>
    <property type="evidence" value="ECO:0007669"/>
    <property type="project" value="UniProtKB-UniRule"/>
</dbReference>
<accession>A0A2K8HDG6</accession>
<feature type="region of interest" description="Disordered" evidence="5">
    <location>
        <begin position="228"/>
        <end position="284"/>
    </location>
</feature>
<evidence type="ECO:0000256" key="5">
    <source>
        <dbReference type="SAM" id="MobiDB-lite"/>
    </source>
</evidence>
<evidence type="ECO:0000256" key="3">
    <source>
        <dbReference type="ARBA" id="ARBA00023163"/>
    </source>
</evidence>
<dbReference type="Gene3D" id="1.10.30.10">
    <property type="entry name" value="High mobility group box domain"/>
    <property type="match status" value="1"/>
</dbReference>
<dbReference type="InterPro" id="IPR036910">
    <property type="entry name" value="HMG_box_dom_sf"/>
</dbReference>
<dbReference type="Pfam" id="PF00505">
    <property type="entry name" value="HMG_box"/>
    <property type="match status" value="1"/>
</dbReference>
<evidence type="ECO:0000259" key="6">
    <source>
        <dbReference type="PROSITE" id="PS50118"/>
    </source>
</evidence>
<dbReference type="EMBL" id="MF476807">
    <property type="protein sequence ID" value="ASU89329.1"/>
    <property type="molecule type" value="Genomic_DNA"/>
</dbReference>
<dbReference type="PANTHER" id="PTHR10270:SF161">
    <property type="entry name" value="SEX-DETERMINING REGION Y PROTEIN"/>
    <property type="match status" value="1"/>
</dbReference>
<dbReference type="GO" id="GO:0001228">
    <property type="term" value="F:DNA-binding transcription activator activity, RNA polymerase II-specific"/>
    <property type="evidence" value="ECO:0007669"/>
    <property type="project" value="TreeGrafter"/>
</dbReference>
<dbReference type="PANTHER" id="PTHR10270">
    <property type="entry name" value="SOX TRANSCRIPTION FACTOR"/>
    <property type="match status" value="1"/>
</dbReference>
<organism evidence="7">
    <name type="scientific">Thielaviopsis paradoxa</name>
    <dbReference type="NCBI Taxonomy" id="13001"/>
    <lineage>
        <taxon>Eukaryota</taxon>
        <taxon>Fungi</taxon>
        <taxon>Dikarya</taxon>
        <taxon>Ascomycota</taxon>
        <taxon>Pezizomycotina</taxon>
        <taxon>Sordariomycetes</taxon>
        <taxon>Hypocreomycetidae</taxon>
        <taxon>Microascales</taxon>
        <taxon>Ceratocystidaceae</taxon>
        <taxon>Thielaviopsis</taxon>
    </lineage>
</organism>
<dbReference type="GO" id="GO:0030154">
    <property type="term" value="P:cell differentiation"/>
    <property type="evidence" value="ECO:0007669"/>
    <property type="project" value="TreeGrafter"/>
</dbReference>
<keyword evidence="1" id="KW-0805">Transcription regulation</keyword>
<feature type="compositionally biased region" description="Polar residues" evidence="5">
    <location>
        <begin position="272"/>
        <end position="284"/>
    </location>
</feature>
<feature type="compositionally biased region" description="Low complexity" evidence="5">
    <location>
        <begin position="243"/>
        <end position="257"/>
    </location>
</feature>
<keyword evidence="4" id="KW-0539">Nucleus</keyword>
<dbReference type="FunFam" id="1.10.30.10:FF:000041">
    <property type="entry name" value="HMG box family protein"/>
    <property type="match status" value="1"/>
</dbReference>
<evidence type="ECO:0000256" key="4">
    <source>
        <dbReference type="PROSITE-ProRule" id="PRU00267"/>
    </source>
</evidence>